<reference evidence="1 2" key="1">
    <citation type="submission" date="2019-06" db="EMBL/GenBank/DDBJ databases">
        <title>Sequencing the genomes of 1000 actinobacteria strains.</title>
        <authorList>
            <person name="Klenk H.-P."/>
        </authorList>
    </citation>
    <scope>NUCLEOTIDE SEQUENCE [LARGE SCALE GENOMIC DNA]</scope>
    <source>
        <strain evidence="1 2">DSM 45456</strain>
    </source>
</reference>
<proteinExistence type="predicted"/>
<dbReference type="EMBL" id="VFPP01000001">
    <property type="protein sequence ID" value="TQM83810.1"/>
    <property type="molecule type" value="Genomic_DNA"/>
</dbReference>
<evidence type="ECO:0000313" key="1">
    <source>
        <dbReference type="EMBL" id="TQM83810.1"/>
    </source>
</evidence>
<sequence>MALDHHHTEPVLLVRKRADLVGEWERSCHLAALPDDGTRSTLLTLCGERIEVGAAELLPEPEGMPCVACLLSATPRS</sequence>
<gene>
    <name evidence="1" type="ORF">FHX81_6237</name>
</gene>
<keyword evidence="2" id="KW-1185">Reference proteome</keyword>
<dbReference type="OrthoDB" id="3625434at2"/>
<protein>
    <submittedName>
        <fullName evidence="1">Uncharacterized protein</fullName>
    </submittedName>
</protein>
<comment type="caution">
    <text evidence="1">The sequence shown here is derived from an EMBL/GenBank/DDBJ whole genome shotgun (WGS) entry which is preliminary data.</text>
</comment>
<accession>A0A543JLU2</accession>
<evidence type="ECO:0000313" key="2">
    <source>
        <dbReference type="Proteomes" id="UP000316628"/>
    </source>
</evidence>
<dbReference type="RefSeq" id="WP_141981829.1">
    <property type="nucleotide sequence ID" value="NZ_VFPP01000001.1"/>
</dbReference>
<dbReference type="Proteomes" id="UP000316628">
    <property type="component" value="Unassembled WGS sequence"/>
</dbReference>
<dbReference type="AlphaFoldDB" id="A0A543JLU2"/>
<organism evidence="1 2">
    <name type="scientific">Saccharothrix saharensis</name>
    <dbReference type="NCBI Taxonomy" id="571190"/>
    <lineage>
        <taxon>Bacteria</taxon>
        <taxon>Bacillati</taxon>
        <taxon>Actinomycetota</taxon>
        <taxon>Actinomycetes</taxon>
        <taxon>Pseudonocardiales</taxon>
        <taxon>Pseudonocardiaceae</taxon>
        <taxon>Saccharothrix</taxon>
    </lineage>
</organism>
<name>A0A543JLU2_9PSEU</name>